<organism evidence="4 5">
    <name type="scientific">Teichococcus deserti</name>
    <dbReference type="NCBI Taxonomy" id="1817963"/>
    <lineage>
        <taxon>Bacteria</taxon>
        <taxon>Pseudomonadati</taxon>
        <taxon>Pseudomonadota</taxon>
        <taxon>Alphaproteobacteria</taxon>
        <taxon>Acetobacterales</taxon>
        <taxon>Roseomonadaceae</taxon>
        <taxon>Roseomonas</taxon>
    </lineage>
</organism>
<evidence type="ECO:0000313" key="4">
    <source>
        <dbReference type="EMBL" id="ONG56977.1"/>
    </source>
</evidence>
<dbReference type="EMBL" id="MLCO01000032">
    <property type="protein sequence ID" value="ONG56977.1"/>
    <property type="molecule type" value="Genomic_DNA"/>
</dbReference>
<dbReference type="HAMAP" id="MF_04144">
    <property type="entry name" value="TERL_LAMBDA"/>
    <property type="match status" value="1"/>
</dbReference>
<dbReference type="PANTHER" id="PTHR34413">
    <property type="entry name" value="PROPHAGE TAIL FIBER ASSEMBLY PROTEIN HOMOLOG TFAE-RELATED-RELATED"/>
    <property type="match status" value="1"/>
</dbReference>
<dbReference type="InterPro" id="IPR046454">
    <property type="entry name" value="GpA_endonuclease"/>
</dbReference>
<dbReference type="PANTHER" id="PTHR34413:SF2">
    <property type="entry name" value="PROPHAGE TAIL FIBER ASSEMBLY PROTEIN HOMOLOG TFAE-RELATED"/>
    <property type="match status" value="1"/>
</dbReference>
<proteinExistence type="inferred from homology"/>
<dbReference type="InterPro" id="IPR051220">
    <property type="entry name" value="TFA_Chaperone"/>
</dbReference>
<dbReference type="Proteomes" id="UP000188879">
    <property type="component" value="Unassembled WGS sequence"/>
</dbReference>
<comment type="caution">
    <text evidence="4">The sequence shown here is derived from an EMBL/GenBank/DDBJ whole genome shotgun (WGS) entry which is preliminary data.</text>
</comment>
<dbReference type="Pfam" id="PF20454">
    <property type="entry name" value="GpA_nuclease"/>
    <property type="match status" value="1"/>
</dbReference>
<dbReference type="RefSeq" id="WP_076956311.1">
    <property type="nucleotide sequence ID" value="NZ_MLCO01000032.1"/>
</dbReference>
<protein>
    <recommendedName>
        <fullName evidence="6">Terminase</fullName>
    </recommendedName>
</protein>
<dbReference type="AlphaFoldDB" id="A0A1V2H805"/>
<dbReference type="GO" id="GO:0016887">
    <property type="term" value="F:ATP hydrolysis activity"/>
    <property type="evidence" value="ECO:0007669"/>
    <property type="project" value="InterPro"/>
</dbReference>
<evidence type="ECO:0000259" key="3">
    <source>
        <dbReference type="Pfam" id="PF20454"/>
    </source>
</evidence>
<dbReference type="GO" id="GO:0005524">
    <property type="term" value="F:ATP binding"/>
    <property type="evidence" value="ECO:0007669"/>
    <property type="project" value="InterPro"/>
</dbReference>
<dbReference type="InterPro" id="IPR008866">
    <property type="entry name" value="Phage_lambda_GpA-like"/>
</dbReference>
<feature type="region of interest" description="Disordered" evidence="1">
    <location>
        <begin position="130"/>
        <end position="151"/>
    </location>
</feature>
<keyword evidence="5" id="KW-1185">Reference proteome</keyword>
<dbReference type="Gene3D" id="3.40.50.300">
    <property type="entry name" value="P-loop containing nucleotide triphosphate hydrolases"/>
    <property type="match status" value="1"/>
</dbReference>
<evidence type="ECO:0000259" key="2">
    <source>
        <dbReference type="Pfam" id="PF05876"/>
    </source>
</evidence>
<name>A0A1V2H805_9PROT</name>
<dbReference type="Pfam" id="PF05876">
    <property type="entry name" value="GpA_ATPase"/>
    <property type="match status" value="1"/>
</dbReference>
<evidence type="ECO:0000313" key="5">
    <source>
        <dbReference type="Proteomes" id="UP000188879"/>
    </source>
</evidence>
<feature type="domain" description="Terminase large subunit GpA endonuclease" evidence="3">
    <location>
        <begin position="300"/>
        <end position="586"/>
    </location>
</feature>
<dbReference type="GO" id="GO:0004519">
    <property type="term" value="F:endonuclease activity"/>
    <property type="evidence" value="ECO:0007669"/>
    <property type="project" value="InterPro"/>
</dbReference>
<gene>
    <name evidence="4" type="ORF">BKE38_05125</name>
</gene>
<dbReference type="InterPro" id="IPR046453">
    <property type="entry name" value="GpA_ATPase"/>
</dbReference>
<feature type="domain" description="Phage terminase large subunit GpA ATPase" evidence="2">
    <location>
        <begin position="47"/>
        <end position="291"/>
    </location>
</feature>
<sequence length="647" mass="72024">MPSRIALGVGRAAARTGTRILRRLAPPPKLTVSEWADQHRYLSAEASAEPGKWDTGRAEYQRQIMDAISDPRVEMLVVMASAQVGKTEIVNNLCGYHIHQDPAPILVVQPSVEMGETWSKDRLAPMLRDSPSLKGRVADSKSRSSGNTVRHKTFAGGHLTVTGANSAAGLASRPIRILCCDEVDRYDTSAGSEGDPVNLAVKRTATFWNRKIVLVSTPLIAGQSRIERAFLESDQRRFWVPCPHCDHGQVLRWAQVKWDNADPRSARYQCEGCEQSWSDAQRWASVRKGWWQAEGEFRGIAGFHLSELYSPWRKLSETVGDFLKAKNSPDLLKTWINTALGETWQQKGEAPEWRRLYERREDYRPDRVPADALVLTAGLDVQKDRVEIYVWGWGADRQSWLVDLIVIPGNPFNGDVWDQVSEVVQRSWVHESSAEMRLMKVGADTGFATTQVEAWARRHAGVVIPVKGATSHGAPVFAWSGVRDTTAGGKKPKRGLRLGMVGGHLITMELYGFLALDPPTDEEKAEGIAYPAGYVHLNGLASEEVCKQMVGDQWLEEKGEWKAVHAREALDCWKYARAVCSAVGMDRWAPSRWRALRASFGVPVIEAAAQAEAEEPASGFEPGRPMPAHLTRVNAALRPAIRSRWMD</sequence>
<reference evidence="4 5" key="1">
    <citation type="submission" date="2016-10" db="EMBL/GenBank/DDBJ databases">
        <title>Draft Genome sequence of Roseomonas sp. strain M3.</title>
        <authorList>
            <person name="Subhash Y."/>
            <person name="Lee S."/>
        </authorList>
    </citation>
    <scope>NUCLEOTIDE SEQUENCE [LARGE SCALE GENOMIC DNA]</scope>
    <source>
        <strain evidence="4 5">M3</strain>
    </source>
</reference>
<evidence type="ECO:0000256" key="1">
    <source>
        <dbReference type="SAM" id="MobiDB-lite"/>
    </source>
</evidence>
<dbReference type="InterPro" id="IPR027417">
    <property type="entry name" value="P-loop_NTPase"/>
</dbReference>
<accession>A0A1V2H805</accession>
<evidence type="ECO:0008006" key="6">
    <source>
        <dbReference type="Google" id="ProtNLM"/>
    </source>
</evidence>